<dbReference type="EMBL" id="FNTL01000004">
    <property type="protein sequence ID" value="SED85232.1"/>
    <property type="molecule type" value="Genomic_DNA"/>
</dbReference>
<dbReference type="GO" id="GO:0000976">
    <property type="term" value="F:transcription cis-regulatory region binding"/>
    <property type="evidence" value="ECO:0007669"/>
    <property type="project" value="TreeGrafter"/>
</dbReference>
<dbReference type="SUPFAM" id="SSF47413">
    <property type="entry name" value="lambda repressor-like DNA-binding domains"/>
    <property type="match status" value="1"/>
</dbReference>
<dbReference type="Proteomes" id="UP000183407">
    <property type="component" value="Unassembled WGS sequence"/>
</dbReference>
<dbReference type="Gene3D" id="1.10.260.40">
    <property type="entry name" value="lambda repressor-like DNA-binding domains"/>
    <property type="match status" value="1"/>
</dbReference>
<dbReference type="Pfam" id="PF13377">
    <property type="entry name" value="Peripla_BP_3"/>
    <property type="match status" value="1"/>
</dbReference>
<dbReference type="AlphaFoldDB" id="A0A1H5E2A9"/>
<sequence length="351" mass="37873">MPATDDRTKPATLLDVAERAGVSRATASLVLRGTGRVSQPTRDRVFQAMTDLGYIYNRGAASLRTRENNVIGVLVTTVTNPFFAEVIIGLEERLGELGYVCLIANTLNDTTRQDQLITFLQETSVAGVVMVPAFGTEPAAIDTLTARDRPLLFLTRRIGDTGNLYIGTDDITGGRLATDHLIWHGCNTITYLGGREDAIARHDRIHGVRESAANHGYNPDSLSFIASPTNARGGLAAARELLQSGTPIDGIICHSDTVALGAYRAFHDAGLADTVKVVSFDNVDNAELIEPPLTTLSSNPRQLGRTAAQQIYDELNNEEGTDTTLIEPELIIRRSCGCPLPPAHGEPLDDR</sequence>
<dbReference type="SMART" id="SM00354">
    <property type="entry name" value="HTH_LACI"/>
    <property type="match status" value="1"/>
</dbReference>
<evidence type="ECO:0000256" key="4">
    <source>
        <dbReference type="ARBA" id="ARBA00023163"/>
    </source>
</evidence>
<dbReference type="InterPro" id="IPR028082">
    <property type="entry name" value="Peripla_BP_I"/>
</dbReference>
<dbReference type="PROSITE" id="PS50932">
    <property type="entry name" value="HTH_LACI_2"/>
    <property type="match status" value="1"/>
</dbReference>
<evidence type="ECO:0000256" key="2">
    <source>
        <dbReference type="ARBA" id="ARBA00023015"/>
    </source>
</evidence>
<dbReference type="PANTHER" id="PTHR30146:SF148">
    <property type="entry name" value="HTH-TYPE TRANSCRIPTIONAL REPRESSOR PURR-RELATED"/>
    <property type="match status" value="1"/>
</dbReference>
<evidence type="ECO:0000313" key="7">
    <source>
        <dbReference type="Proteomes" id="UP000183407"/>
    </source>
</evidence>
<accession>A0A1H5E2A9</accession>
<dbReference type="RefSeq" id="WP_240319855.1">
    <property type="nucleotide sequence ID" value="NZ_FNTL01000004.1"/>
</dbReference>
<dbReference type="Gene3D" id="3.40.50.2300">
    <property type="match status" value="2"/>
</dbReference>
<name>A0A1H5E2A9_RHOJO</name>
<dbReference type="GO" id="GO:0003700">
    <property type="term" value="F:DNA-binding transcription factor activity"/>
    <property type="evidence" value="ECO:0007669"/>
    <property type="project" value="TreeGrafter"/>
</dbReference>
<keyword evidence="3" id="KW-0238">DNA-binding</keyword>
<dbReference type="Pfam" id="PF00356">
    <property type="entry name" value="LacI"/>
    <property type="match status" value="1"/>
</dbReference>
<feature type="domain" description="HTH lacI-type" evidence="5">
    <location>
        <begin position="11"/>
        <end position="65"/>
    </location>
</feature>
<keyword evidence="4" id="KW-0804">Transcription</keyword>
<dbReference type="InterPro" id="IPR010982">
    <property type="entry name" value="Lambda_DNA-bd_dom_sf"/>
</dbReference>
<dbReference type="SUPFAM" id="SSF53822">
    <property type="entry name" value="Periplasmic binding protein-like I"/>
    <property type="match status" value="1"/>
</dbReference>
<evidence type="ECO:0000256" key="1">
    <source>
        <dbReference type="ARBA" id="ARBA00022491"/>
    </source>
</evidence>
<evidence type="ECO:0000256" key="3">
    <source>
        <dbReference type="ARBA" id="ARBA00023125"/>
    </source>
</evidence>
<keyword evidence="1" id="KW-0678">Repressor</keyword>
<dbReference type="InterPro" id="IPR046335">
    <property type="entry name" value="LacI/GalR-like_sensor"/>
</dbReference>
<dbReference type="PROSITE" id="PS00356">
    <property type="entry name" value="HTH_LACI_1"/>
    <property type="match status" value="1"/>
</dbReference>
<organism evidence="6 7">
    <name type="scientific">Rhodococcus jostii</name>
    <dbReference type="NCBI Taxonomy" id="132919"/>
    <lineage>
        <taxon>Bacteria</taxon>
        <taxon>Bacillati</taxon>
        <taxon>Actinomycetota</taxon>
        <taxon>Actinomycetes</taxon>
        <taxon>Mycobacteriales</taxon>
        <taxon>Nocardiaceae</taxon>
        <taxon>Rhodococcus</taxon>
    </lineage>
</organism>
<dbReference type="PANTHER" id="PTHR30146">
    <property type="entry name" value="LACI-RELATED TRANSCRIPTIONAL REPRESSOR"/>
    <property type="match status" value="1"/>
</dbReference>
<dbReference type="CDD" id="cd01392">
    <property type="entry name" value="HTH_LacI"/>
    <property type="match status" value="1"/>
</dbReference>
<reference evidence="7" key="1">
    <citation type="submission" date="2016-10" db="EMBL/GenBank/DDBJ databases">
        <authorList>
            <person name="Varghese N."/>
        </authorList>
    </citation>
    <scope>NUCLEOTIDE SEQUENCE [LARGE SCALE GENOMIC DNA]</scope>
    <source>
        <strain evidence="7">DSM 44719</strain>
    </source>
</reference>
<keyword evidence="2" id="KW-0805">Transcription regulation</keyword>
<dbReference type="InterPro" id="IPR000843">
    <property type="entry name" value="HTH_LacI"/>
</dbReference>
<protein>
    <submittedName>
        <fullName evidence="6">Transcriptional regulator, LacI family</fullName>
    </submittedName>
</protein>
<proteinExistence type="predicted"/>
<evidence type="ECO:0000313" key="6">
    <source>
        <dbReference type="EMBL" id="SED85232.1"/>
    </source>
</evidence>
<evidence type="ECO:0000259" key="5">
    <source>
        <dbReference type="PROSITE" id="PS50932"/>
    </source>
</evidence>
<gene>
    <name evidence="6" type="ORF">SAMN04490220_5785</name>
</gene>